<feature type="binding site" evidence="4">
    <location>
        <position position="55"/>
    </location>
    <ligand>
        <name>Mg(2+)</name>
        <dbReference type="ChEBI" id="CHEBI:18420"/>
    </ligand>
</feature>
<sequence length="205" mass="22352">MFALIAGIYSSTIPPPLVFLFLGLDNSGKTSALESLKVLHKAPGPSIPLNLIRPTMGVNNATFAINGRSLTVYDPAGRIEGRRMWGGYYKESHGILFVVEGLSEASTGARLEESQLVFSTVSASVPNKPIAIFVNCPDLERRSEIGKLVTEYFRVSFYEGRVKVFLGDVISGYEGKKEGAGEAIDWLVKMEALGMFNDGDDDRPK</sequence>
<keyword evidence="6" id="KW-1185">Reference proteome</keyword>
<feature type="binding site" evidence="3">
    <location>
        <begin position="135"/>
        <end position="138"/>
    </location>
    <ligand>
        <name>GTP</name>
        <dbReference type="ChEBI" id="CHEBI:37565"/>
    </ligand>
</feature>
<dbReference type="GO" id="GO:0005525">
    <property type="term" value="F:GTP binding"/>
    <property type="evidence" value="ECO:0007669"/>
    <property type="project" value="UniProtKB-KW"/>
</dbReference>
<dbReference type="InterPro" id="IPR024156">
    <property type="entry name" value="Small_GTPase_ARF"/>
</dbReference>
<keyword evidence="2 3" id="KW-0342">GTP-binding</keyword>
<evidence type="ECO:0000256" key="4">
    <source>
        <dbReference type="PIRSR" id="PIRSR606689-2"/>
    </source>
</evidence>
<evidence type="ECO:0000313" key="6">
    <source>
        <dbReference type="Proteomes" id="UP001165160"/>
    </source>
</evidence>
<evidence type="ECO:0000256" key="3">
    <source>
        <dbReference type="PIRSR" id="PIRSR606689-1"/>
    </source>
</evidence>
<dbReference type="GO" id="GO:0005794">
    <property type="term" value="C:Golgi apparatus"/>
    <property type="evidence" value="ECO:0007669"/>
    <property type="project" value="TreeGrafter"/>
</dbReference>
<protein>
    <submittedName>
        <fullName evidence="5">Uncharacterized protein</fullName>
    </submittedName>
</protein>
<evidence type="ECO:0000256" key="1">
    <source>
        <dbReference type="ARBA" id="ARBA00022741"/>
    </source>
</evidence>
<dbReference type="PANTHER" id="PTHR45909">
    <property type="entry name" value="ADP-RIBOSYLATION FACTOR-RELATED PROTEIN 1"/>
    <property type="match status" value="1"/>
</dbReference>
<keyword evidence="4" id="KW-0479">Metal-binding</keyword>
<feature type="binding site" evidence="3">
    <location>
        <position position="77"/>
    </location>
    <ligand>
        <name>GTP</name>
        <dbReference type="ChEBI" id="CHEBI:37565"/>
    </ligand>
</feature>
<dbReference type="GO" id="GO:0043001">
    <property type="term" value="P:Golgi to plasma membrane protein transport"/>
    <property type="evidence" value="ECO:0007669"/>
    <property type="project" value="TreeGrafter"/>
</dbReference>
<dbReference type="GO" id="GO:0003924">
    <property type="term" value="F:GTPase activity"/>
    <property type="evidence" value="ECO:0007669"/>
    <property type="project" value="InterPro"/>
</dbReference>
<dbReference type="GO" id="GO:0034067">
    <property type="term" value="P:protein localization to Golgi apparatus"/>
    <property type="evidence" value="ECO:0007669"/>
    <property type="project" value="TreeGrafter"/>
</dbReference>
<dbReference type="InterPro" id="IPR006689">
    <property type="entry name" value="Small_GTPase_ARF/SAR"/>
</dbReference>
<dbReference type="Gene3D" id="3.40.50.300">
    <property type="entry name" value="P-loop containing nucleotide triphosphate hydrolases"/>
    <property type="match status" value="1"/>
</dbReference>
<gene>
    <name evidence="5" type="ORF">TrVE_jg14073</name>
</gene>
<feature type="binding site" evidence="3">
    <location>
        <begin position="23"/>
        <end position="30"/>
    </location>
    <ligand>
        <name>GTP</name>
        <dbReference type="ChEBI" id="CHEBI:37565"/>
    </ligand>
</feature>
<dbReference type="Pfam" id="PF00025">
    <property type="entry name" value="Arf"/>
    <property type="match status" value="1"/>
</dbReference>
<dbReference type="PANTHER" id="PTHR45909:SF1">
    <property type="entry name" value="ADP-RIBOSYLATION FACTOR-RELATED PROTEIN 1"/>
    <property type="match status" value="1"/>
</dbReference>
<feature type="binding site" evidence="4">
    <location>
        <position position="30"/>
    </location>
    <ligand>
        <name>Mg(2+)</name>
        <dbReference type="ChEBI" id="CHEBI:18420"/>
    </ligand>
</feature>
<comment type="caution">
    <text evidence="5">The sequence shown here is derived from an EMBL/GenBank/DDBJ whole genome shotgun (WGS) entry which is preliminary data.</text>
</comment>
<dbReference type="EMBL" id="BRXX01000189">
    <property type="protein sequence ID" value="GMH96804.1"/>
    <property type="molecule type" value="Genomic_DNA"/>
</dbReference>
<keyword evidence="1 3" id="KW-0547">Nucleotide-binding</keyword>
<keyword evidence="4" id="KW-0460">Magnesium</keyword>
<dbReference type="AlphaFoldDB" id="A0A9W7C054"/>
<dbReference type="Proteomes" id="UP001165160">
    <property type="component" value="Unassembled WGS sequence"/>
</dbReference>
<evidence type="ECO:0000313" key="5">
    <source>
        <dbReference type="EMBL" id="GMH96804.1"/>
    </source>
</evidence>
<accession>A0A9W7C054</accession>
<name>A0A9W7C054_9STRA</name>
<reference evidence="6" key="1">
    <citation type="journal article" date="2023" name="Commun. Biol.">
        <title>Genome analysis of Parmales, the sister group of diatoms, reveals the evolutionary specialization of diatoms from phago-mixotrophs to photoautotrophs.</title>
        <authorList>
            <person name="Ban H."/>
            <person name="Sato S."/>
            <person name="Yoshikawa S."/>
            <person name="Yamada K."/>
            <person name="Nakamura Y."/>
            <person name="Ichinomiya M."/>
            <person name="Sato N."/>
            <person name="Blanc-Mathieu R."/>
            <person name="Endo H."/>
            <person name="Kuwata A."/>
            <person name="Ogata H."/>
        </authorList>
    </citation>
    <scope>NUCLEOTIDE SEQUENCE [LARGE SCALE GENOMIC DNA]</scope>
    <source>
        <strain evidence="6">NIES 3699</strain>
    </source>
</reference>
<dbReference type="SUPFAM" id="SSF52540">
    <property type="entry name" value="P-loop containing nucleoside triphosphate hydrolases"/>
    <property type="match status" value="1"/>
</dbReference>
<evidence type="ECO:0000256" key="2">
    <source>
        <dbReference type="ARBA" id="ARBA00023134"/>
    </source>
</evidence>
<organism evidence="5 6">
    <name type="scientific">Triparma verrucosa</name>
    <dbReference type="NCBI Taxonomy" id="1606542"/>
    <lineage>
        <taxon>Eukaryota</taxon>
        <taxon>Sar</taxon>
        <taxon>Stramenopiles</taxon>
        <taxon>Ochrophyta</taxon>
        <taxon>Bolidophyceae</taxon>
        <taxon>Parmales</taxon>
        <taxon>Triparmaceae</taxon>
        <taxon>Triparma</taxon>
    </lineage>
</organism>
<proteinExistence type="predicted"/>
<dbReference type="InterPro" id="IPR027417">
    <property type="entry name" value="P-loop_NTPase"/>
</dbReference>
<dbReference type="GO" id="GO:0046872">
    <property type="term" value="F:metal ion binding"/>
    <property type="evidence" value="ECO:0007669"/>
    <property type="project" value="UniProtKB-KW"/>
</dbReference>
<dbReference type="GO" id="GO:0006886">
    <property type="term" value="P:intracellular protein transport"/>
    <property type="evidence" value="ECO:0007669"/>
    <property type="project" value="TreeGrafter"/>
</dbReference>